<accession>C1DBK7</accession>
<evidence type="ECO:0000256" key="4">
    <source>
        <dbReference type="PROSITE-ProRule" id="PRU00510"/>
    </source>
</evidence>
<gene>
    <name evidence="6" type="ordered locus">LHK_00409</name>
    <name evidence="7" type="ordered locus">LHK_02592</name>
</gene>
<dbReference type="PANTHER" id="PTHR38777:SF1">
    <property type="entry name" value="DNAK SUPPRESSOR PROTEIN"/>
    <property type="match status" value="1"/>
</dbReference>
<evidence type="ECO:0000259" key="5">
    <source>
        <dbReference type="Pfam" id="PF01258"/>
    </source>
</evidence>
<dbReference type="Gene3D" id="1.20.120.910">
    <property type="entry name" value="DksA, coiled-coil domain"/>
    <property type="match status" value="1"/>
</dbReference>
<organism evidence="6 8">
    <name type="scientific">Laribacter hongkongensis (strain HLHK9)</name>
    <dbReference type="NCBI Taxonomy" id="557598"/>
    <lineage>
        <taxon>Bacteria</taxon>
        <taxon>Pseudomonadati</taxon>
        <taxon>Pseudomonadota</taxon>
        <taxon>Betaproteobacteria</taxon>
        <taxon>Neisseriales</taxon>
        <taxon>Aquaspirillaceae</taxon>
        <taxon>Laribacter</taxon>
    </lineage>
</organism>
<name>C1DBK7_LARHH</name>
<feature type="domain" description="Zinc finger DksA/TraR C4-type" evidence="5">
    <location>
        <begin position="42"/>
        <end position="74"/>
    </location>
</feature>
<evidence type="ECO:0000313" key="7">
    <source>
        <dbReference type="EMBL" id="ACO75573.1"/>
    </source>
</evidence>
<dbReference type="InterPro" id="IPR000962">
    <property type="entry name" value="Znf_DskA_TraR"/>
</dbReference>
<dbReference type="AlphaFoldDB" id="C1DBK7"/>
<evidence type="ECO:0000313" key="6">
    <source>
        <dbReference type="EMBL" id="ACO73404.1"/>
    </source>
</evidence>
<dbReference type="GO" id="GO:0008270">
    <property type="term" value="F:zinc ion binding"/>
    <property type="evidence" value="ECO:0007669"/>
    <property type="project" value="UniProtKB-KW"/>
</dbReference>
<keyword evidence="2" id="KW-0863">Zinc-finger</keyword>
<dbReference type="Pfam" id="PF01258">
    <property type="entry name" value="zf-dskA_traR"/>
    <property type="match status" value="1"/>
</dbReference>
<dbReference type="PROSITE" id="PS01102">
    <property type="entry name" value="ZF_DKSA_1"/>
    <property type="match status" value="1"/>
</dbReference>
<feature type="zinc finger region" description="dksA C4-type" evidence="4">
    <location>
        <begin position="44"/>
        <end position="68"/>
    </location>
</feature>
<reference evidence="6 8" key="1">
    <citation type="journal article" date="2009" name="PLoS Genet.">
        <title>The complete genome and proteome of Laribacter hongkongensis reveal potential mechanisms for adaptations to different temperatures and habitats.</title>
        <authorList>
            <person name="Woo P.C."/>
            <person name="Lau S.K."/>
            <person name="Tse H."/>
            <person name="Teng J.L."/>
            <person name="Curreem S.O."/>
            <person name="Tsang A.K."/>
            <person name="Fan R.Y."/>
            <person name="Wong G.K."/>
            <person name="Huang Y."/>
            <person name="Loman N.J."/>
            <person name="Snyder L.A."/>
            <person name="Cai J.J."/>
            <person name="Huang J.D."/>
            <person name="Mak W."/>
            <person name="Pallen M.J."/>
            <person name="Lok S."/>
            <person name="Yuen K.Y."/>
        </authorList>
    </citation>
    <scope>NUCLEOTIDE SEQUENCE [LARGE SCALE GENOMIC DNA]</scope>
    <source>
        <strain evidence="6 8">HLHK9</strain>
    </source>
</reference>
<keyword evidence="8" id="KW-1185">Reference proteome</keyword>
<dbReference type="SUPFAM" id="SSF57716">
    <property type="entry name" value="Glucocorticoid receptor-like (DNA-binding domain)"/>
    <property type="match status" value="1"/>
</dbReference>
<keyword evidence="1" id="KW-0479">Metal-binding</keyword>
<dbReference type="STRING" id="557598.LHK_00409"/>
<dbReference type="InterPro" id="IPR020458">
    <property type="entry name" value="Znf_DskA_TraR_CS"/>
</dbReference>
<evidence type="ECO:0000256" key="3">
    <source>
        <dbReference type="ARBA" id="ARBA00022833"/>
    </source>
</evidence>
<dbReference type="HOGENOM" id="CLU_158637_1_0_4"/>
<sequence>MTDLYDRAQQLEARQRDEALARQRDEALARHVARQQAGPGLSHCEDCGEPILEARRRIVPGCRRCRDCQEEAERHG</sequence>
<dbReference type="PROSITE" id="PS51128">
    <property type="entry name" value="ZF_DKSA_2"/>
    <property type="match status" value="1"/>
</dbReference>
<dbReference type="eggNOG" id="COG1734">
    <property type="taxonomic scope" value="Bacteria"/>
</dbReference>
<protein>
    <recommendedName>
        <fullName evidence="5">Zinc finger DksA/TraR C4-type domain-containing protein</fullName>
    </recommendedName>
</protein>
<dbReference type="KEGG" id="lhk:LHK_00409"/>
<keyword evidence="3" id="KW-0862">Zinc</keyword>
<evidence type="ECO:0000313" key="8">
    <source>
        <dbReference type="Proteomes" id="UP000002010"/>
    </source>
</evidence>
<evidence type="ECO:0000256" key="1">
    <source>
        <dbReference type="ARBA" id="ARBA00022723"/>
    </source>
</evidence>
<dbReference type="KEGG" id="lhk:LHK_02592"/>
<dbReference type="EMBL" id="CP001154">
    <property type="protein sequence ID" value="ACO75573.1"/>
    <property type="molecule type" value="Genomic_DNA"/>
</dbReference>
<dbReference type="Proteomes" id="UP000002010">
    <property type="component" value="Chromosome"/>
</dbReference>
<dbReference type="PANTHER" id="PTHR38777">
    <property type="entry name" value="FELS-2 PROPHAGE PROTEIN"/>
    <property type="match status" value="1"/>
</dbReference>
<dbReference type="EMBL" id="CP001154">
    <property type="protein sequence ID" value="ACO73404.1"/>
    <property type="molecule type" value="Genomic_DNA"/>
</dbReference>
<evidence type="ECO:0000256" key="2">
    <source>
        <dbReference type="ARBA" id="ARBA00022771"/>
    </source>
</evidence>
<dbReference type="RefSeq" id="WP_012695896.1">
    <property type="nucleotide sequence ID" value="NC_012559.1"/>
</dbReference>
<proteinExistence type="predicted"/>
<dbReference type="GO" id="GO:1900378">
    <property type="term" value="P:positive regulation of secondary metabolite biosynthetic process"/>
    <property type="evidence" value="ECO:0007669"/>
    <property type="project" value="TreeGrafter"/>
</dbReference>